<dbReference type="InterPro" id="IPR043864">
    <property type="entry name" value="Omp85-like_dom"/>
</dbReference>
<feature type="transmembrane region" description="Helical" evidence="5">
    <location>
        <begin position="21"/>
        <end position="41"/>
    </location>
</feature>
<dbReference type="InterPro" id="IPR002641">
    <property type="entry name" value="PNPLA_dom"/>
</dbReference>
<comment type="caution">
    <text evidence="7">The sequence shown here is derived from an EMBL/GenBank/DDBJ whole genome shotgun (WGS) entry which is preliminary data.</text>
</comment>
<keyword evidence="1 4" id="KW-0378">Hydrolase</keyword>
<dbReference type="AlphaFoldDB" id="A0A934PMI7"/>
<keyword evidence="3 4" id="KW-0443">Lipid metabolism</keyword>
<organism evidence="7 8">
    <name type="scientific">Flavobacterium agrisoli</name>
    <dbReference type="NCBI Taxonomy" id="2793066"/>
    <lineage>
        <taxon>Bacteria</taxon>
        <taxon>Pseudomonadati</taxon>
        <taxon>Bacteroidota</taxon>
        <taxon>Flavobacteriia</taxon>
        <taxon>Flavobacteriales</taxon>
        <taxon>Flavobacteriaceae</taxon>
        <taxon>Flavobacterium</taxon>
    </lineage>
</organism>
<dbReference type="GO" id="GO:0016787">
    <property type="term" value="F:hydrolase activity"/>
    <property type="evidence" value="ECO:0007669"/>
    <property type="project" value="UniProtKB-UniRule"/>
</dbReference>
<dbReference type="InterPro" id="IPR016035">
    <property type="entry name" value="Acyl_Trfase/lysoPLipase"/>
</dbReference>
<feature type="short sequence motif" description="GXSXG" evidence="4">
    <location>
        <begin position="88"/>
        <end position="92"/>
    </location>
</feature>
<dbReference type="Pfam" id="PF19143">
    <property type="entry name" value="Omp85_2"/>
    <property type="match status" value="1"/>
</dbReference>
<evidence type="ECO:0000313" key="7">
    <source>
        <dbReference type="EMBL" id="MBK0369575.1"/>
    </source>
</evidence>
<name>A0A934PMI7_9FLAO</name>
<feature type="active site" description="Nucleophile" evidence="4">
    <location>
        <position position="90"/>
    </location>
</feature>
<feature type="domain" description="PNPLA" evidence="6">
    <location>
        <begin position="57"/>
        <end position="247"/>
    </location>
</feature>
<dbReference type="SUPFAM" id="SSF52151">
    <property type="entry name" value="FabD/lysophospholipase-like"/>
    <property type="match status" value="1"/>
</dbReference>
<evidence type="ECO:0000256" key="5">
    <source>
        <dbReference type="SAM" id="Phobius"/>
    </source>
</evidence>
<evidence type="ECO:0000259" key="6">
    <source>
        <dbReference type="PROSITE" id="PS51635"/>
    </source>
</evidence>
<evidence type="ECO:0000313" key="8">
    <source>
        <dbReference type="Proteomes" id="UP000609172"/>
    </source>
</evidence>
<dbReference type="GO" id="GO:0016042">
    <property type="term" value="P:lipid catabolic process"/>
    <property type="evidence" value="ECO:0007669"/>
    <property type="project" value="UniProtKB-UniRule"/>
</dbReference>
<dbReference type="Gene3D" id="3.40.1090.10">
    <property type="entry name" value="Cytosolic phospholipase A2 catalytic domain"/>
    <property type="match status" value="2"/>
</dbReference>
<dbReference type="Pfam" id="PF01734">
    <property type="entry name" value="Patatin"/>
    <property type="match status" value="1"/>
</dbReference>
<dbReference type="Proteomes" id="UP000609172">
    <property type="component" value="Unassembled WGS sequence"/>
</dbReference>
<evidence type="ECO:0000256" key="2">
    <source>
        <dbReference type="ARBA" id="ARBA00022963"/>
    </source>
</evidence>
<reference evidence="7" key="1">
    <citation type="submission" date="2020-12" db="EMBL/GenBank/DDBJ databases">
        <title>Bacterial novel species Flavobacterium sp. SE-1-e isolated from soil.</title>
        <authorList>
            <person name="Jung H.-Y."/>
        </authorList>
    </citation>
    <scope>NUCLEOTIDE SEQUENCE</scope>
    <source>
        <strain evidence="7">SE-1-e</strain>
    </source>
</reference>
<dbReference type="CDD" id="cd07205">
    <property type="entry name" value="Pat_PNPLA6_PNPLA7_NTE1_like"/>
    <property type="match status" value="1"/>
</dbReference>
<evidence type="ECO:0000256" key="4">
    <source>
        <dbReference type="PROSITE-ProRule" id="PRU01161"/>
    </source>
</evidence>
<dbReference type="InterPro" id="IPR050301">
    <property type="entry name" value="NTE"/>
</dbReference>
<evidence type="ECO:0000256" key="1">
    <source>
        <dbReference type="ARBA" id="ARBA00022801"/>
    </source>
</evidence>
<evidence type="ECO:0000256" key="3">
    <source>
        <dbReference type="ARBA" id="ARBA00023098"/>
    </source>
</evidence>
<feature type="active site" description="Proton acceptor" evidence="4">
    <location>
        <position position="234"/>
    </location>
</feature>
<gene>
    <name evidence="7" type="ORF">I5M07_06950</name>
</gene>
<dbReference type="PANTHER" id="PTHR14226:SF29">
    <property type="entry name" value="NEUROPATHY TARGET ESTERASE SWS"/>
    <property type="match status" value="1"/>
</dbReference>
<dbReference type="EMBL" id="JAEHFV010000002">
    <property type="protein sequence ID" value="MBK0369575.1"/>
    <property type="molecule type" value="Genomic_DNA"/>
</dbReference>
<dbReference type="PROSITE" id="PS51635">
    <property type="entry name" value="PNPLA"/>
    <property type="match status" value="1"/>
</dbReference>
<proteinExistence type="predicted"/>
<keyword evidence="8" id="KW-1185">Reference proteome</keyword>
<keyword evidence="2 4" id="KW-0442">Lipid degradation</keyword>
<dbReference type="PANTHER" id="PTHR14226">
    <property type="entry name" value="NEUROPATHY TARGET ESTERASE/SWISS CHEESE D.MELANOGASTER"/>
    <property type="match status" value="1"/>
</dbReference>
<dbReference type="RefSeq" id="WP_200105497.1">
    <property type="nucleotide sequence ID" value="NZ_JAEHFV010000002.1"/>
</dbReference>
<feature type="short sequence motif" description="DGA/G" evidence="4">
    <location>
        <begin position="234"/>
        <end position="236"/>
    </location>
</feature>
<feature type="short sequence motif" description="GXGXXG" evidence="4">
    <location>
        <begin position="61"/>
        <end position="66"/>
    </location>
</feature>
<keyword evidence="5" id="KW-0472">Membrane</keyword>
<keyword evidence="5" id="KW-0812">Transmembrane</keyword>
<accession>A0A934PMI7</accession>
<protein>
    <submittedName>
        <fullName evidence="7">Patatin-like phospholipase family protein</fullName>
    </submittedName>
</protein>
<keyword evidence="5" id="KW-1133">Transmembrane helix</keyword>
<sequence length="761" mass="85711">MTHKQQFSISPFRISLLNNCFGARLNIFLLFALFSCCSLLYSQTKIPSTDKKPKIGLVLSGGGAKGFAHIGVLKVIEEAGIKVDYIGGTSMGAVIGGLYASGYNAAQIDSIFQKTNFDDLINDYIPRASKNFYEKRNDALYAITLPFSQMRIGIPQALSKGIYNYNLLSSLTRNVRHIQDFNNLPTPFLCIGTDIETGKQVLLNKGNLAQAIMASSSFPSLFSPVEIDGQLLVDGGVVNNYPIDEIKKLGADIIIGVDVQDDLLKRKNLKDATKILVQITNLQSIEKMKRKIGDTDIYIKPDIRDYGVVSFDKGEEIIRKGEEASFVVYEKLKALVKPDDFYTKPPLKVASDTLEIKDINYSKIEGYTKEYITGKLRFKANSTISYLDLQTGINNLNATDNFSVISYSLSKNEEKDDLNLTLVENPTQTFLKFGLHYDGLYKSGLLLNITRKKTFLKNDNLSFDVVLGDNFRYTFDYYIENGFNISWGFQSKLSRFNRNITPNISSVLNYDNDDNLINTDYLDVTNRAYFQSLFLNKILIGGGAEFQYLNISSQTINSVDSNIDKSNYFSLFGYAVFDSYNKKNFPSKGWFFSGDFQTYLASSNYTGQFNPFSIAKGKIGGAFTFFKKLSLHIESEAGFAIGKQSVPFFNFALGGYGYAPTNNFNYFYGYDFISLAADSYIKSVITLDYEFLRKNHVNFSANYANIKDNLFDSVEWISLPDYSGYAVGYGLESRIGPIEIKYTWSPELSKGYTWFKIGYEF</sequence>